<dbReference type="OrthoDB" id="2452352at2"/>
<name>A0A1H0CQH5_9BACI</name>
<dbReference type="STRING" id="745820.SAMN04488053_102190"/>
<dbReference type="AlphaFoldDB" id="A0A1H0CQH5"/>
<evidence type="ECO:0000313" key="1">
    <source>
        <dbReference type="EMBL" id="SDN60085.1"/>
    </source>
</evidence>
<dbReference type="RefSeq" id="WP_090841438.1">
    <property type="nucleotide sequence ID" value="NZ_FNIL01000002.1"/>
</dbReference>
<reference evidence="2" key="1">
    <citation type="submission" date="2016-10" db="EMBL/GenBank/DDBJ databases">
        <authorList>
            <person name="Varghese N."/>
            <person name="Submissions S."/>
        </authorList>
    </citation>
    <scope>NUCLEOTIDE SEQUENCE [LARGE SCALE GENOMIC DNA]</scope>
    <source>
        <strain evidence="2">CGMCC 1.10369</strain>
    </source>
</reference>
<sequence>MVQTDHASPLQIAVELEAIAVQPNETINIQVEENPDITLYLWDESGTKEKVEHQHAQFTAPPGFGTYIYEVVADWENGTNSYTFTIEIQ</sequence>
<gene>
    <name evidence="1" type="ORF">SAMN04488053_102190</name>
</gene>
<accession>A0A1H0CQH5</accession>
<dbReference type="Proteomes" id="UP000198778">
    <property type="component" value="Unassembled WGS sequence"/>
</dbReference>
<protein>
    <submittedName>
        <fullName evidence="1">Uncharacterized protein</fullName>
    </submittedName>
</protein>
<dbReference type="EMBL" id="FNIL01000002">
    <property type="protein sequence ID" value="SDN60085.1"/>
    <property type="molecule type" value="Genomic_DNA"/>
</dbReference>
<organism evidence="1 2">
    <name type="scientific">Alkalicoccus daliensis</name>
    <dbReference type="NCBI Taxonomy" id="745820"/>
    <lineage>
        <taxon>Bacteria</taxon>
        <taxon>Bacillati</taxon>
        <taxon>Bacillota</taxon>
        <taxon>Bacilli</taxon>
        <taxon>Bacillales</taxon>
        <taxon>Bacillaceae</taxon>
        <taxon>Alkalicoccus</taxon>
    </lineage>
</organism>
<evidence type="ECO:0000313" key="2">
    <source>
        <dbReference type="Proteomes" id="UP000198778"/>
    </source>
</evidence>
<keyword evidence="2" id="KW-1185">Reference proteome</keyword>
<proteinExistence type="predicted"/>